<sequence>MGLAAAIIIDFRESIDGTAQHRYV</sequence>
<accession>A0A382E501</accession>
<reference evidence="1" key="1">
    <citation type="submission" date="2018-05" db="EMBL/GenBank/DDBJ databases">
        <authorList>
            <person name="Lanie J.A."/>
            <person name="Ng W.-L."/>
            <person name="Kazmierczak K.M."/>
            <person name="Andrzejewski T.M."/>
            <person name="Davidsen T.M."/>
            <person name="Wayne K.J."/>
            <person name="Tettelin H."/>
            <person name="Glass J.I."/>
            <person name="Rusch D."/>
            <person name="Podicherti R."/>
            <person name="Tsui H.-C.T."/>
            <person name="Winkler M.E."/>
        </authorList>
    </citation>
    <scope>NUCLEOTIDE SEQUENCE</scope>
</reference>
<proteinExistence type="predicted"/>
<gene>
    <name evidence="1" type="ORF">METZ01_LOCUS198554</name>
</gene>
<dbReference type="EMBL" id="UINC01042705">
    <property type="protein sequence ID" value="SVB45700.1"/>
    <property type="molecule type" value="Genomic_DNA"/>
</dbReference>
<organism evidence="1">
    <name type="scientific">marine metagenome</name>
    <dbReference type="NCBI Taxonomy" id="408172"/>
    <lineage>
        <taxon>unclassified sequences</taxon>
        <taxon>metagenomes</taxon>
        <taxon>ecological metagenomes</taxon>
    </lineage>
</organism>
<protein>
    <submittedName>
        <fullName evidence="1">Uncharacterized protein</fullName>
    </submittedName>
</protein>
<dbReference type="AlphaFoldDB" id="A0A382E501"/>
<name>A0A382E501_9ZZZZ</name>
<evidence type="ECO:0000313" key="1">
    <source>
        <dbReference type="EMBL" id="SVB45700.1"/>
    </source>
</evidence>
<feature type="non-terminal residue" evidence="1">
    <location>
        <position position="24"/>
    </location>
</feature>